<protein>
    <submittedName>
        <fullName evidence="2">DUF2511 domain-containing protein</fullName>
    </submittedName>
</protein>
<proteinExistence type="predicted"/>
<dbReference type="InterPro" id="IPR019648">
    <property type="entry name" value="YebY"/>
</dbReference>
<evidence type="ECO:0000256" key="1">
    <source>
        <dbReference type="SAM" id="MobiDB-lite"/>
    </source>
</evidence>
<dbReference type="Proteomes" id="UP001589568">
    <property type="component" value="Unassembled WGS sequence"/>
</dbReference>
<comment type="caution">
    <text evidence="2">The sequence shown here is derived from an EMBL/GenBank/DDBJ whole genome shotgun (WGS) entry which is preliminary data.</text>
</comment>
<gene>
    <name evidence="2" type="ORF">ACFFR3_34945</name>
</gene>
<evidence type="ECO:0000313" key="3">
    <source>
        <dbReference type="Proteomes" id="UP001589568"/>
    </source>
</evidence>
<keyword evidence="3" id="KW-1185">Reference proteome</keyword>
<dbReference type="RefSeq" id="WP_379484529.1">
    <property type="nucleotide sequence ID" value="NZ_JBHMCF010000039.1"/>
</dbReference>
<dbReference type="Pfam" id="PF10709">
    <property type="entry name" value="DUF2511"/>
    <property type="match status" value="1"/>
</dbReference>
<accession>A0ABV5NXQ0</accession>
<name>A0ABV5NXQ0_9ACTN</name>
<dbReference type="EMBL" id="JBHMCF010000039">
    <property type="protein sequence ID" value="MFB9474721.1"/>
    <property type="molecule type" value="Genomic_DNA"/>
</dbReference>
<evidence type="ECO:0000313" key="2">
    <source>
        <dbReference type="EMBL" id="MFB9474721.1"/>
    </source>
</evidence>
<organism evidence="2 3">
    <name type="scientific">Nonomuraea salmonea</name>
    <dbReference type="NCBI Taxonomy" id="46181"/>
    <lineage>
        <taxon>Bacteria</taxon>
        <taxon>Bacillati</taxon>
        <taxon>Actinomycetota</taxon>
        <taxon>Actinomycetes</taxon>
        <taxon>Streptosporangiales</taxon>
        <taxon>Streptosporangiaceae</taxon>
        <taxon>Nonomuraea</taxon>
    </lineage>
</organism>
<reference evidence="2 3" key="1">
    <citation type="submission" date="2024-09" db="EMBL/GenBank/DDBJ databases">
        <authorList>
            <person name="Sun Q."/>
            <person name="Mori K."/>
        </authorList>
    </citation>
    <scope>NUCLEOTIDE SEQUENCE [LARGE SCALE GENOMIC DNA]</scope>
    <source>
        <strain evidence="2 3">JCM 3324</strain>
    </source>
</reference>
<feature type="region of interest" description="Disordered" evidence="1">
    <location>
        <begin position="1"/>
        <end position="22"/>
    </location>
</feature>
<sequence>MALASCGLSPPDYPSGGASPDNVRTVTRIEFGKNWPLTTDSAQVRCDGPRVAAQAKLIVDGTTYGLNGNALNEGLPRPDPVWADDPGIDGAKISIGPLIDAALDLCRP</sequence>